<evidence type="ECO:0000259" key="3">
    <source>
        <dbReference type="PROSITE" id="PS50157"/>
    </source>
</evidence>
<evidence type="ECO:0000313" key="5">
    <source>
        <dbReference type="Proteomes" id="UP000036947"/>
    </source>
</evidence>
<feature type="region of interest" description="Disordered" evidence="2">
    <location>
        <begin position="263"/>
        <end position="331"/>
    </location>
</feature>
<evidence type="ECO:0000256" key="2">
    <source>
        <dbReference type="SAM" id="MobiDB-lite"/>
    </source>
</evidence>
<keyword evidence="1" id="KW-0862">Zinc</keyword>
<organism evidence="4 5">
    <name type="scientific">Tolypocladium ophioglossoides (strain CBS 100239)</name>
    <name type="common">Snaketongue truffleclub</name>
    <name type="synonym">Elaphocordyceps ophioglossoides</name>
    <dbReference type="NCBI Taxonomy" id="1163406"/>
    <lineage>
        <taxon>Eukaryota</taxon>
        <taxon>Fungi</taxon>
        <taxon>Dikarya</taxon>
        <taxon>Ascomycota</taxon>
        <taxon>Pezizomycotina</taxon>
        <taxon>Sordariomycetes</taxon>
        <taxon>Hypocreomycetidae</taxon>
        <taxon>Hypocreales</taxon>
        <taxon>Ophiocordycipitaceae</taxon>
        <taxon>Tolypocladium</taxon>
    </lineage>
</organism>
<keyword evidence="1" id="KW-0479">Metal-binding</keyword>
<dbReference type="STRING" id="1163406.A0A0L0N9R0"/>
<feature type="region of interest" description="Disordered" evidence="2">
    <location>
        <begin position="26"/>
        <end position="51"/>
    </location>
</feature>
<gene>
    <name evidence="4" type="ORF">TOPH_04623</name>
</gene>
<accession>A0A0L0N9R0</accession>
<dbReference type="GO" id="GO:0008270">
    <property type="term" value="F:zinc ion binding"/>
    <property type="evidence" value="ECO:0007669"/>
    <property type="project" value="UniProtKB-KW"/>
</dbReference>
<feature type="compositionally biased region" description="Low complexity" evidence="2">
    <location>
        <begin position="269"/>
        <end position="279"/>
    </location>
</feature>
<reference evidence="4 5" key="1">
    <citation type="journal article" date="2015" name="BMC Genomics">
        <title>The genome of the truffle-parasite Tolypocladium ophioglossoides and the evolution of antifungal peptaibiotics.</title>
        <authorList>
            <person name="Quandt C.A."/>
            <person name="Bushley K.E."/>
            <person name="Spatafora J.W."/>
        </authorList>
    </citation>
    <scope>NUCLEOTIDE SEQUENCE [LARGE SCALE GENOMIC DNA]</scope>
    <source>
        <strain evidence="4 5">CBS 100239</strain>
    </source>
</reference>
<proteinExistence type="predicted"/>
<keyword evidence="1" id="KW-0863">Zinc-finger</keyword>
<evidence type="ECO:0000256" key="1">
    <source>
        <dbReference type="PROSITE-ProRule" id="PRU00042"/>
    </source>
</evidence>
<keyword evidence="5" id="KW-1185">Reference proteome</keyword>
<dbReference type="EMBL" id="LFRF01000011">
    <property type="protein sequence ID" value="KND90802.1"/>
    <property type="molecule type" value="Genomic_DNA"/>
</dbReference>
<dbReference type="InterPro" id="IPR013087">
    <property type="entry name" value="Znf_C2H2_type"/>
</dbReference>
<dbReference type="OrthoDB" id="610608at2759"/>
<sequence length="723" mass="80170">MAEHPYNQAIRGLDLPRLPLHLRRQSRQSLQLGDKSADADGHQSRKRFPESLHFNPSAFRLRSRTESTRSSISSAHIPDSATTYSVSTLASPISSGYASDLQERFAVHTIDSSSRPCSRIRHRHQPSTATTCSTYINDDNEASLVVEYSDIASKLRELHDDCPEPGVPGQTATANPLTEPFVKEEEDLSQFPCNSPAPRSDTTSIASDDFSTDDADALLDYTLQLVYGIELRDASVSTPVLRQLVSKYIRDLGQHIWQTTSDTQVNAQTMSTSSSSTPSQGAGREGSQGFGKRKKQTGGDDGGEDFSDGECSGFGPAKRPRPSPKEEENLRLSCPFRKRNAHRFNVRDHHSCAMTYFPKFAELRQHIVKQHKRDDPSAFVCDRCTRDFRSRKELRDHQRLPKEQMCDISDHDPESGIDGPTAVKLVSRKRASGTSAEVQWREIWNILFPDDDDQMIQPYRKTPAILCLPVQRLTDCTEFTPVIEHFELSSQYLAAFDFLQTSLRNKISNPATLETLATKFHQCFIEAMESCSAVARTMPYTNRRNKKNEPTRVQSTQPPNPRKLRAVTSRPDSGVVMDDGSEESGSVLGASALGHRDSVRTVKGLVPRRESNLAPTALREVPREVLPAPAVPSTMDGGYAGQLSSLPLGITPAGLDPAAAVQVWNNGVTFEQEDTRFSMPEQWMAAGSLTPQAEFTHGAMDESFLYHTDFSTIGDGFSGFNGR</sequence>
<dbReference type="PROSITE" id="PS50157">
    <property type="entry name" value="ZINC_FINGER_C2H2_2"/>
    <property type="match status" value="1"/>
</dbReference>
<dbReference type="PANTHER" id="PTHR38166:SF1">
    <property type="entry name" value="C2H2-TYPE DOMAIN-CONTAINING PROTEIN"/>
    <property type="match status" value="1"/>
</dbReference>
<dbReference type="PANTHER" id="PTHR38166">
    <property type="entry name" value="C2H2-TYPE DOMAIN-CONTAINING PROTEIN-RELATED"/>
    <property type="match status" value="1"/>
</dbReference>
<protein>
    <recommendedName>
        <fullName evidence="3">C2H2-type domain-containing protein</fullName>
    </recommendedName>
</protein>
<comment type="caution">
    <text evidence="4">The sequence shown here is derived from an EMBL/GenBank/DDBJ whole genome shotgun (WGS) entry which is preliminary data.</text>
</comment>
<feature type="region of interest" description="Disordered" evidence="2">
    <location>
        <begin position="539"/>
        <end position="583"/>
    </location>
</feature>
<feature type="domain" description="C2H2-type" evidence="3">
    <location>
        <begin position="379"/>
        <end position="400"/>
    </location>
</feature>
<feature type="region of interest" description="Disordered" evidence="2">
    <location>
        <begin position="184"/>
        <end position="208"/>
    </location>
</feature>
<name>A0A0L0N9R0_TOLOC</name>
<dbReference type="Proteomes" id="UP000036947">
    <property type="component" value="Unassembled WGS sequence"/>
</dbReference>
<dbReference type="AlphaFoldDB" id="A0A0L0N9R0"/>
<feature type="compositionally biased region" description="Basic and acidic residues" evidence="2">
    <location>
        <begin position="35"/>
        <end position="50"/>
    </location>
</feature>
<evidence type="ECO:0000313" key="4">
    <source>
        <dbReference type="EMBL" id="KND90802.1"/>
    </source>
</evidence>